<dbReference type="GO" id="GO:0120147">
    <property type="term" value="F:formylglycine-generating oxidase activity"/>
    <property type="evidence" value="ECO:0007669"/>
    <property type="project" value="TreeGrafter"/>
</dbReference>
<reference evidence="4" key="1">
    <citation type="submission" date="2021-02" db="EMBL/GenBank/DDBJ databases">
        <authorList>
            <person name="Dougan E. K."/>
            <person name="Rhodes N."/>
            <person name="Thang M."/>
            <person name="Chan C."/>
        </authorList>
    </citation>
    <scope>NUCLEOTIDE SEQUENCE</scope>
</reference>
<dbReference type="InterPro" id="IPR016187">
    <property type="entry name" value="CTDL_fold"/>
</dbReference>
<feature type="compositionally biased region" description="Low complexity" evidence="1">
    <location>
        <begin position="426"/>
        <end position="442"/>
    </location>
</feature>
<evidence type="ECO:0000259" key="2">
    <source>
        <dbReference type="Pfam" id="PF01636"/>
    </source>
</evidence>
<dbReference type="InterPro" id="IPR042095">
    <property type="entry name" value="SUMF_sf"/>
</dbReference>
<feature type="region of interest" description="Disordered" evidence="1">
    <location>
        <begin position="404"/>
        <end position="447"/>
    </location>
</feature>
<comment type="caution">
    <text evidence="4">The sequence shown here is derived from an EMBL/GenBank/DDBJ whole genome shotgun (WGS) entry which is preliminary data.</text>
</comment>
<feature type="domain" description="Aminoglycoside phosphotransferase" evidence="2">
    <location>
        <begin position="1008"/>
        <end position="1213"/>
    </location>
</feature>
<dbReference type="InterPro" id="IPR002575">
    <property type="entry name" value="Aminoglycoside_PTrfase"/>
</dbReference>
<dbReference type="PANTHER" id="PTHR23150">
    <property type="entry name" value="SULFATASE MODIFYING FACTOR 1, 2"/>
    <property type="match status" value="1"/>
</dbReference>
<dbReference type="OrthoDB" id="420627at2759"/>
<dbReference type="SUPFAM" id="SSF56436">
    <property type="entry name" value="C-type lectin-like"/>
    <property type="match status" value="1"/>
</dbReference>
<proteinExistence type="predicted"/>
<dbReference type="InterPro" id="IPR005532">
    <property type="entry name" value="SUMF_dom"/>
</dbReference>
<keyword evidence="5" id="KW-1185">Reference proteome</keyword>
<dbReference type="Pfam" id="PF01636">
    <property type="entry name" value="APH"/>
    <property type="match status" value="1"/>
</dbReference>
<sequence>MELREEEAQKKAKSVLGGVIQRVSRILNERLGRATKEEAAVSDLDEFDPDDPDLLLRPSDNILSRRDSRCIIMDAFELGREFPEVEIDPRLVFDNPTIEQLSQAIVDLPTAQRTKSLASQSTAHPNSSHEMAPFTQLTAGGDMPVMSAPYRVTDTAGMRFSRMTDGMECIRIPENTARIGDDSMQSGNDNEGPSHEVRLSGFLMDIEPVSMGAYARFLNIVQPTQDELFDWCLLPAEDARCCHIPLTLGETGWQVKPGVPPNWPMILVSWYGANAYSLWAHGHDWRSYRGAQQSFLPTEAQWEYAARGVESVQYPWGNDTATAELLNVCWDTSTYDSKGNVAAHVATPLEELPLVGVNVQLGVSPFGLRGMAGNVWQWCRDTYHSNFYLATDATLPDAWNSEEGALKSERGGSPGAAIEGADTQRPRAAAWASAAPRQPPSSETEAEAVQVYGSKEAFQRERVIGQLELDRILTPSIRDAYETLPLTTEPLTDTEPPPPPGWASTLKSVQSLAAQEDVQSVRRDRDQKEPKDFLPPGADSSKLDLLNSLGGRHMAPMPAGFDIIEDGFYVSVFHATPRCCSVPQLGKKSCLGFPVTSSICDRLGAANVIDETLQMEGADMCRDRLLEEEGSERLMKVLGAFWPGEPYALQLSIGTCSGVGVGPRKQHRMRVTWLALALNLLMRTSESRMKLREMFHRYGGLEALAAEIWCAPEWSASVSKPSETSAPMPKIPETPSPEDNYDFAAGLLGLLTFRQGGVLEFTAPLGHGLSRLEESTNFSVDAEPWQQEPLDAYGDLALGSCVGSQFPLANLPLTCFLHRWLIMQNHEFSSIAKDLPGFRHTFCKSVCSSLGLPASGNCVEVVNVTNGSATVIIAESEARSHSRPEATSLAAYRVARRPGDSELLGVEESQGRFLIRSAAYSSTLSAEQLQLWLALPGLPSLHLEPVAEILESTGEGGNYGDIVRVHMALDDVPLPSVIAKQIRPKAIQEVGSDLLKLTEHDRFIEGFHVEAAAYKNLSKELNAAKLTAPRLLHAEEVEIGEPFILLLEDLSPRFPRGADAEVRRFLPGETAAALRWLAGFHAHFWETPFAEERGLWGRGSYWIFDKLGRLQLDALPADFSNRYLTLQETQRLRRAAPAVDERLAGHLLVAGKDPHDPGKTNSRFRTLVHGDAKPENMLCSKGVNPACAALDFGWIGEGYGASDVAYLLWDQMATNVVEDLLSLYYEMLVEQLPSTARADYSRAILKQHFDLAVVDFMRWELGFKGGAHFWAMPWAIQTLRDVLERLDGGTLRSPAHYAMAVSREYPI</sequence>
<dbReference type="Gene3D" id="3.90.1580.10">
    <property type="entry name" value="paralog of FGE (formylglycine-generating enzyme)"/>
    <property type="match status" value="1"/>
</dbReference>
<dbReference type="Gene3D" id="3.90.1200.10">
    <property type="match status" value="1"/>
</dbReference>
<name>A0A812T278_9DINO</name>
<organism evidence="4 5">
    <name type="scientific">Symbiodinium natans</name>
    <dbReference type="NCBI Taxonomy" id="878477"/>
    <lineage>
        <taxon>Eukaryota</taxon>
        <taxon>Sar</taxon>
        <taxon>Alveolata</taxon>
        <taxon>Dinophyceae</taxon>
        <taxon>Suessiales</taxon>
        <taxon>Symbiodiniaceae</taxon>
        <taxon>Symbiodinium</taxon>
    </lineage>
</organism>
<evidence type="ECO:0000259" key="3">
    <source>
        <dbReference type="Pfam" id="PF03781"/>
    </source>
</evidence>
<accession>A0A812T278</accession>
<dbReference type="Pfam" id="PF03781">
    <property type="entry name" value="FGE-sulfatase"/>
    <property type="match status" value="1"/>
</dbReference>
<feature type="domain" description="Sulfatase-modifying factor enzyme-like" evidence="3">
    <location>
        <begin position="169"/>
        <end position="416"/>
    </location>
</feature>
<dbReference type="InterPro" id="IPR051043">
    <property type="entry name" value="Sulfatase_Mod_Factor_Kinase"/>
</dbReference>
<feature type="compositionally biased region" description="Basic and acidic residues" evidence="1">
    <location>
        <begin position="519"/>
        <end position="532"/>
    </location>
</feature>
<evidence type="ECO:0000313" key="4">
    <source>
        <dbReference type="EMBL" id="CAE7515040.1"/>
    </source>
</evidence>
<gene>
    <name evidence="4" type="primary">pkn1</name>
    <name evidence="4" type="ORF">SNAT2548_LOCUS28827</name>
</gene>
<dbReference type="Proteomes" id="UP000604046">
    <property type="component" value="Unassembled WGS sequence"/>
</dbReference>
<feature type="region of interest" description="Disordered" evidence="1">
    <location>
        <begin position="484"/>
        <end position="539"/>
    </location>
</feature>
<feature type="compositionally biased region" description="Low complexity" evidence="1">
    <location>
        <begin position="484"/>
        <end position="494"/>
    </location>
</feature>
<dbReference type="InterPro" id="IPR011009">
    <property type="entry name" value="Kinase-like_dom_sf"/>
</dbReference>
<dbReference type="PANTHER" id="PTHR23150:SF19">
    <property type="entry name" value="FORMYLGLYCINE-GENERATING ENZYME"/>
    <property type="match status" value="1"/>
</dbReference>
<dbReference type="EMBL" id="CAJNDS010002534">
    <property type="protein sequence ID" value="CAE7515040.1"/>
    <property type="molecule type" value="Genomic_DNA"/>
</dbReference>
<dbReference type="SUPFAM" id="SSF56112">
    <property type="entry name" value="Protein kinase-like (PK-like)"/>
    <property type="match status" value="1"/>
</dbReference>
<evidence type="ECO:0000256" key="1">
    <source>
        <dbReference type="SAM" id="MobiDB-lite"/>
    </source>
</evidence>
<evidence type="ECO:0000313" key="5">
    <source>
        <dbReference type="Proteomes" id="UP000604046"/>
    </source>
</evidence>
<protein>
    <submittedName>
        <fullName evidence="4">Pkn1 protein</fullName>
    </submittedName>
</protein>